<dbReference type="Proteomes" id="UP000002875">
    <property type="component" value="Chromosome"/>
</dbReference>
<gene>
    <name evidence="1" type="ordered locus">Emtol_3372</name>
</gene>
<organism evidence="1 2">
    <name type="scientific">Emticicia oligotrophica (strain DSM 17448 / CIP 109782 / MTCC 6937 / GPTSA100-15)</name>
    <dbReference type="NCBI Taxonomy" id="929562"/>
    <lineage>
        <taxon>Bacteria</taxon>
        <taxon>Pseudomonadati</taxon>
        <taxon>Bacteroidota</taxon>
        <taxon>Cytophagia</taxon>
        <taxon>Cytophagales</taxon>
        <taxon>Leadbetterellaceae</taxon>
        <taxon>Emticicia</taxon>
    </lineage>
</organism>
<evidence type="ECO:0008006" key="3">
    <source>
        <dbReference type="Google" id="ProtNLM"/>
    </source>
</evidence>
<proteinExistence type="predicted"/>
<dbReference type="RefSeq" id="WP_015030195.1">
    <property type="nucleotide sequence ID" value="NC_018748.1"/>
</dbReference>
<keyword evidence="2" id="KW-1185">Reference proteome</keyword>
<accession>A0ABN4AST5</accession>
<dbReference type="SUPFAM" id="SSF52266">
    <property type="entry name" value="SGNH hydrolase"/>
    <property type="match status" value="1"/>
</dbReference>
<name>A0ABN4AST5_EMTOG</name>
<evidence type="ECO:0000313" key="2">
    <source>
        <dbReference type="Proteomes" id="UP000002875"/>
    </source>
</evidence>
<sequence length="264" mass="30399">MKVLVLGGCHVYGYGVKKNKGFVQQTLFSLSIHQSVDVTYFAPLKLSQANKLLESRPELFEESDLIIVQLGNYELSFQGKFKELIKVKTPLYEEGFPKSINEQFQPVNIDKLHQVLPIEEEKKKSNFWIELDFKLRLFTKLGISEVLYFFNKIPLLYHFNVEYSRFLRGLDGFQNKTVIVSPTPVIEKISNFLRVKGAQKVQELATEFGFDFIRPDSLLVNPQKEILPEGFHINEQFHYKLSQKLMSTIISLSALSLTSGLVDN</sequence>
<reference evidence="1 2" key="1">
    <citation type="submission" date="2011-07" db="EMBL/GenBank/DDBJ databases">
        <title>The complete genome of chromosome of Emticicia oligotrophica DSM 17448.</title>
        <authorList>
            <consortium name="US DOE Joint Genome Institute (JGI-PGF)"/>
            <person name="Lucas S."/>
            <person name="Han J."/>
            <person name="Lapidus A."/>
            <person name="Bruce D."/>
            <person name="Goodwin L."/>
            <person name="Pitluck S."/>
            <person name="Peters L."/>
            <person name="Kyrpides N."/>
            <person name="Mavromatis K."/>
            <person name="Ivanova N."/>
            <person name="Ovchinnikova G."/>
            <person name="Teshima H."/>
            <person name="Detter J.C."/>
            <person name="Tapia R."/>
            <person name="Han C."/>
            <person name="Land M."/>
            <person name="Hauser L."/>
            <person name="Markowitz V."/>
            <person name="Cheng J.-F."/>
            <person name="Hugenholtz P."/>
            <person name="Woyke T."/>
            <person name="Wu D."/>
            <person name="Tindall B."/>
            <person name="Pomrenke H."/>
            <person name="Brambilla E."/>
            <person name="Klenk H.-P."/>
            <person name="Eisen J.A."/>
        </authorList>
    </citation>
    <scope>NUCLEOTIDE SEQUENCE [LARGE SCALE GENOMIC DNA]</scope>
    <source>
        <strain evidence="1 2">DSM 17448</strain>
    </source>
</reference>
<dbReference type="EMBL" id="CP002961">
    <property type="protein sequence ID" value="AFK04501.1"/>
    <property type="molecule type" value="Genomic_DNA"/>
</dbReference>
<evidence type="ECO:0000313" key="1">
    <source>
        <dbReference type="EMBL" id="AFK04501.1"/>
    </source>
</evidence>
<protein>
    <recommendedName>
        <fullName evidence="3">SGNH/GDSL hydrolase family protein</fullName>
    </recommendedName>
</protein>